<dbReference type="EMBL" id="FOIQ01000002">
    <property type="protein sequence ID" value="SEV94532.1"/>
    <property type="molecule type" value="Genomic_DNA"/>
</dbReference>
<accession>A0A1I0N0I7</accession>
<dbReference type="Proteomes" id="UP000199373">
    <property type="component" value="Unassembled WGS sequence"/>
</dbReference>
<name>A0A1I0N0I7_9BACT</name>
<protein>
    <submittedName>
        <fullName evidence="1">Uncharacterized protein</fullName>
    </submittedName>
</protein>
<evidence type="ECO:0000313" key="2">
    <source>
        <dbReference type="Proteomes" id="UP000199373"/>
    </source>
</evidence>
<organism evidence="1 2">
    <name type="scientific">Prevotella aff. ruminicola Tc2-24</name>
    <dbReference type="NCBI Taxonomy" id="81582"/>
    <lineage>
        <taxon>Bacteria</taxon>
        <taxon>Pseudomonadati</taxon>
        <taxon>Bacteroidota</taxon>
        <taxon>Bacteroidia</taxon>
        <taxon>Bacteroidales</taxon>
        <taxon>Prevotellaceae</taxon>
        <taxon>Prevotella</taxon>
    </lineage>
</organism>
<evidence type="ECO:0000313" key="1">
    <source>
        <dbReference type="EMBL" id="SEV94532.1"/>
    </source>
</evidence>
<gene>
    <name evidence="1" type="ORF">SAMN04487850_0881</name>
</gene>
<dbReference type="AlphaFoldDB" id="A0A1I0N0I7"/>
<keyword evidence="2" id="KW-1185">Reference proteome</keyword>
<proteinExistence type="predicted"/>
<reference evidence="1 2" key="1">
    <citation type="submission" date="2016-10" db="EMBL/GenBank/DDBJ databases">
        <authorList>
            <person name="de Groot N.N."/>
        </authorList>
    </citation>
    <scope>NUCLEOTIDE SEQUENCE [LARGE SCALE GENOMIC DNA]</scope>
    <source>
        <strain evidence="1 2">TC2-24</strain>
    </source>
</reference>
<sequence length="87" mass="10617">MGYFQNIITNSHTIYPLTVLLLDICSYYYESCTQYYTKYPISFRYKYNVTFFISWYGRSHDRDGCRSTSPFYFIRFMFKIIPSNETK</sequence>